<evidence type="ECO:0000313" key="3">
    <source>
        <dbReference type="EMBL" id="USS00253.1"/>
    </source>
</evidence>
<dbReference type="Pfam" id="PF20903">
    <property type="entry name" value="SPL"/>
    <property type="match status" value="1"/>
</dbReference>
<dbReference type="InterPro" id="IPR058240">
    <property type="entry name" value="rSAM_sf"/>
</dbReference>
<reference evidence="3" key="2">
    <citation type="submission" date="2022-06" db="EMBL/GenBank/DDBJ databases">
        <authorList>
            <person name="Holder M.E."/>
            <person name="Ajami N.J."/>
            <person name="Petrosino J.F."/>
        </authorList>
    </citation>
    <scope>NUCLEOTIDE SEQUENCE</scope>
    <source>
        <strain evidence="3">RMA 8861</strain>
    </source>
</reference>
<evidence type="ECO:0000313" key="4">
    <source>
        <dbReference type="Proteomes" id="UP000280586"/>
    </source>
</evidence>
<organism evidence="2 4">
    <name type="scientific">Clostridium septicum</name>
    <dbReference type="NCBI Taxonomy" id="1504"/>
    <lineage>
        <taxon>Bacteria</taxon>
        <taxon>Bacillati</taxon>
        <taxon>Bacillota</taxon>
        <taxon>Clostridia</taxon>
        <taxon>Eubacteriales</taxon>
        <taxon>Clostridiaceae</taxon>
        <taxon>Clostridium</taxon>
    </lineage>
</organism>
<name>A0A9N7JK38_CLOSE</name>
<sequence>MFIPDKVVFDEKALKYQLGIELLNRFKKENIEVQINKSGRVIGSNKETDREKYFNGKRTLVVGVKGDTKFQSCKPSAHYQLPLVSGCMGMCEYCYLNTQLGKRPYIKVYVDIDEILNKAFKYAEERLPEVTVFEGSATSDPIPVEDYTHGLKKAIEAFGANENTRFRFVSKFKEVDEFLKLNHNGHTTIRFSINTNEIIRKYEHGTDSIDERIEAAKKIKKAGYKLGFIIAPVFMYDGWKEEYGELLEKIKNEFRGEKVEFEVISHRFTERAKNNILSIYPNSTLPMDVNDRKFKFGQFGYGKYVYKNEELQEMKEFFKKSLVGAFDEKNIKYII</sequence>
<dbReference type="PANTHER" id="PTHR37822">
    <property type="entry name" value="SPORE PHOTOPRODUCT LYASE-RELATED"/>
    <property type="match status" value="1"/>
</dbReference>
<evidence type="ECO:0000259" key="1">
    <source>
        <dbReference type="PROSITE" id="PS51918"/>
    </source>
</evidence>
<dbReference type="Gene3D" id="3.80.30.30">
    <property type="match status" value="1"/>
</dbReference>
<dbReference type="CDD" id="cd01335">
    <property type="entry name" value="Radical_SAM"/>
    <property type="match status" value="1"/>
</dbReference>
<dbReference type="SFLD" id="SFLDS00029">
    <property type="entry name" value="Radical_SAM"/>
    <property type="match status" value="1"/>
</dbReference>
<accession>A0A9N7JK38</accession>
<proteinExistence type="predicted"/>
<gene>
    <name evidence="2" type="primary">splB</name>
    <name evidence="2" type="ORF">CP523_04015</name>
    <name evidence="3" type="ORF">NH397_12255</name>
</gene>
<protein>
    <submittedName>
        <fullName evidence="2">Spore photoproduct lyase</fullName>
        <ecNumber evidence="3">4.1.99.14</ecNumber>
    </submittedName>
</protein>
<evidence type="ECO:0000313" key="5">
    <source>
        <dbReference type="Proteomes" id="UP001055437"/>
    </source>
</evidence>
<dbReference type="NCBIfam" id="TIGR04070">
    <property type="entry name" value="photo_TT_lyase"/>
    <property type="match status" value="1"/>
</dbReference>
<dbReference type="SFLD" id="SFLDG01079">
    <property type="entry name" value="spore_photoproduct_lyase_like"/>
    <property type="match status" value="1"/>
</dbReference>
<dbReference type="RefSeq" id="WP_066676929.1">
    <property type="nucleotide sequence ID" value="NZ_CABMIZ010000020.1"/>
</dbReference>
<dbReference type="InterPro" id="IPR023897">
    <property type="entry name" value="SPL_firmicutes"/>
</dbReference>
<dbReference type="SFLD" id="SFLDF00412">
    <property type="entry name" value="spore_photoproduct_lyase_2"/>
    <property type="match status" value="1"/>
</dbReference>
<dbReference type="OrthoDB" id="9787095at2"/>
<dbReference type="KEGG" id="csep:CP523_04015"/>
<evidence type="ECO:0000313" key="2">
    <source>
        <dbReference type="EMBL" id="AYE33694.1"/>
    </source>
</evidence>
<dbReference type="InterPro" id="IPR049539">
    <property type="entry name" value="SPL"/>
</dbReference>
<dbReference type="SUPFAM" id="SSF102114">
    <property type="entry name" value="Radical SAM enzymes"/>
    <property type="match status" value="1"/>
</dbReference>
<dbReference type="GO" id="GO:0003913">
    <property type="term" value="F:DNA photolyase activity"/>
    <property type="evidence" value="ECO:0007669"/>
    <property type="project" value="InterPro"/>
</dbReference>
<dbReference type="GO" id="GO:1904047">
    <property type="term" value="F:S-adenosyl-L-methionine binding"/>
    <property type="evidence" value="ECO:0007669"/>
    <property type="project" value="InterPro"/>
</dbReference>
<dbReference type="GO" id="GO:0042601">
    <property type="term" value="C:endospore-forming forespore"/>
    <property type="evidence" value="ECO:0007669"/>
    <property type="project" value="TreeGrafter"/>
</dbReference>
<dbReference type="AlphaFoldDB" id="A0A9N7JK38"/>
<dbReference type="InterPro" id="IPR007197">
    <property type="entry name" value="rSAM"/>
</dbReference>
<dbReference type="EMBL" id="CP023671">
    <property type="protein sequence ID" value="AYE33694.1"/>
    <property type="molecule type" value="Genomic_DNA"/>
</dbReference>
<dbReference type="EMBL" id="CP099799">
    <property type="protein sequence ID" value="USS00253.1"/>
    <property type="molecule type" value="Genomic_DNA"/>
</dbReference>
<dbReference type="PROSITE" id="PS51918">
    <property type="entry name" value="RADICAL_SAM"/>
    <property type="match status" value="1"/>
</dbReference>
<dbReference type="PANTHER" id="PTHR37822:SF2">
    <property type="entry name" value="SPORE PHOTOPRODUCT LYASE"/>
    <property type="match status" value="1"/>
</dbReference>
<dbReference type="GeneID" id="303559850"/>
<keyword evidence="5" id="KW-1185">Reference proteome</keyword>
<reference evidence="2 4" key="1">
    <citation type="submission" date="2017-09" db="EMBL/GenBank/DDBJ databases">
        <authorList>
            <person name="Thomas P."/>
            <person name="Seyboldt C."/>
        </authorList>
    </citation>
    <scope>NUCLEOTIDE SEQUENCE [LARGE SCALE GENOMIC DNA]</scope>
    <source>
        <strain evidence="2 4">DSM 7534</strain>
    </source>
</reference>
<dbReference type="Gene3D" id="3.40.50.12110">
    <property type="match status" value="1"/>
</dbReference>
<dbReference type="Proteomes" id="UP001055437">
    <property type="component" value="Chromosome"/>
</dbReference>
<keyword evidence="2" id="KW-0456">Lyase</keyword>
<dbReference type="Proteomes" id="UP000280586">
    <property type="component" value="Chromosome"/>
</dbReference>
<dbReference type="InterPro" id="IPR034559">
    <property type="entry name" value="SPL_Clostridia"/>
</dbReference>
<dbReference type="EC" id="4.1.99.14" evidence="3"/>
<dbReference type="GO" id="GO:0051539">
    <property type="term" value="F:4 iron, 4 sulfur cluster binding"/>
    <property type="evidence" value="ECO:0007669"/>
    <property type="project" value="TreeGrafter"/>
</dbReference>
<feature type="domain" description="Radical SAM core" evidence="1">
    <location>
        <begin position="73"/>
        <end position="304"/>
    </location>
</feature>